<comment type="caution">
    <text evidence="23">The sequence shown here is derived from an EMBL/GenBank/DDBJ whole genome shotgun (WGS) entry which is preliminary data.</text>
</comment>
<evidence type="ECO:0000259" key="22">
    <source>
        <dbReference type="PROSITE" id="PS51671"/>
    </source>
</evidence>
<dbReference type="GO" id="GO:0004664">
    <property type="term" value="F:prephenate dehydratase activity"/>
    <property type="evidence" value="ECO:0007669"/>
    <property type="project" value="UniProtKB-EC"/>
</dbReference>
<dbReference type="STRING" id="1217799.DEALK_03430"/>
<evidence type="ECO:0000256" key="10">
    <source>
        <dbReference type="ARBA" id="ARBA00022605"/>
    </source>
</evidence>
<keyword evidence="14 23" id="KW-0456">Lyase</keyword>
<evidence type="ECO:0000256" key="13">
    <source>
        <dbReference type="ARBA" id="ARBA00023235"/>
    </source>
</evidence>
<keyword evidence="12" id="KW-0584">Phenylalanine biosynthesis</keyword>
<dbReference type="PROSITE" id="PS51168">
    <property type="entry name" value="CHORISMATE_MUT_2"/>
    <property type="match status" value="1"/>
</dbReference>
<evidence type="ECO:0000256" key="9">
    <source>
        <dbReference type="ARBA" id="ARBA00022490"/>
    </source>
</evidence>
<evidence type="ECO:0000256" key="1">
    <source>
        <dbReference type="ARBA" id="ARBA00000824"/>
    </source>
</evidence>
<proteinExistence type="predicted"/>
<dbReference type="InterPro" id="IPR002701">
    <property type="entry name" value="CM_II_prokaryot"/>
</dbReference>
<accession>A0A0W0GG22</accession>
<evidence type="ECO:0000256" key="2">
    <source>
        <dbReference type="ARBA" id="ARBA00002364"/>
    </source>
</evidence>
<keyword evidence="10" id="KW-0028">Amino-acid biosynthesis</keyword>
<dbReference type="RefSeq" id="WP_058438122.1">
    <property type="nucleotide sequence ID" value="NZ_KQ758903.1"/>
</dbReference>
<evidence type="ECO:0000313" key="24">
    <source>
        <dbReference type="Proteomes" id="UP000053947"/>
    </source>
</evidence>
<dbReference type="PROSITE" id="PS00858">
    <property type="entry name" value="PREPHENATE_DEHYDR_2"/>
    <property type="match status" value="1"/>
</dbReference>
<evidence type="ECO:0000256" key="7">
    <source>
        <dbReference type="ARBA" id="ARBA00014401"/>
    </source>
</evidence>
<evidence type="ECO:0000259" key="21">
    <source>
        <dbReference type="PROSITE" id="PS51171"/>
    </source>
</evidence>
<keyword evidence="11" id="KW-0057">Aromatic amino acid biosynthesis</keyword>
<dbReference type="OrthoDB" id="9802281at2"/>
<sequence>MSLDDLRKRVDELDENIIKLLAERLSTAEAIGREKAAGAAPTLDAGRERQVIDRAISLAADAGMTAAEAAEIYERIIKLARERQSVSAAFQGEPGAYSEAAALAFFGPRAVTRSCESLEAVFAEVESGRVQYGMIPIENSIEGSISRSYDLMLEHSLMVSGEHHLRVNHCLIGNPGATLDGIRRVYSHPQALGQCGHFLRQLKFELQPTYDTAGAVKLIKEQGVCDAAAVASERAAAIYGMKILARDIMDNPQNFTRFFALARCDAPPSGNDKTSVVFAVKHRPGALYEFLRILAERKINLTKIESRPTRKKAWEYNFYLDFDGHREDESFKAALPALEDQTLFIKILGSYPRARAEGK</sequence>
<evidence type="ECO:0000259" key="20">
    <source>
        <dbReference type="PROSITE" id="PS51168"/>
    </source>
</evidence>
<evidence type="ECO:0000256" key="18">
    <source>
        <dbReference type="ARBA" id="ARBA00047848"/>
    </source>
</evidence>
<evidence type="ECO:0000256" key="6">
    <source>
        <dbReference type="ARBA" id="ARBA00013147"/>
    </source>
</evidence>
<dbReference type="GO" id="GO:0009094">
    <property type="term" value="P:L-phenylalanine biosynthetic process"/>
    <property type="evidence" value="ECO:0007669"/>
    <property type="project" value="UniProtKB-UniPathway"/>
</dbReference>
<evidence type="ECO:0000256" key="17">
    <source>
        <dbReference type="ARBA" id="ARBA00031520"/>
    </source>
</evidence>
<dbReference type="EMBL" id="LFDV01000002">
    <property type="protein sequence ID" value="KTB47498.1"/>
    <property type="molecule type" value="Genomic_DNA"/>
</dbReference>
<dbReference type="UniPathway" id="UPA00121">
    <property type="reaction ID" value="UER00345"/>
</dbReference>
<keyword evidence="24" id="KW-1185">Reference proteome</keyword>
<keyword evidence="9" id="KW-0963">Cytoplasm</keyword>
<dbReference type="Gene3D" id="3.30.70.260">
    <property type="match status" value="1"/>
</dbReference>
<dbReference type="PIRSF" id="PIRSF001500">
    <property type="entry name" value="Chor_mut_pdt_Ppr"/>
    <property type="match status" value="1"/>
</dbReference>
<dbReference type="PANTHER" id="PTHR21022">
    <property type="entry name" value="PREPHENATE DEHYDRATASE P PROTEIN"/>
    <property type="match status" value="1"/>
</dbReference>
<dbReference type="UniPathway" id="UPA00120">
    <property type="reaction ID" value="UER00203"/>
</dbReference>
<dbReference type="SUPFAM" id="SSF55021">
    <property type="entry name" value="ACT-like"/>
    <property type="match status" value="1"/>
</dbReference>
<gene>
    <name evidence="23" type="ORF">DEALK_03430</name>
</gene>
<evidence type="ECO:0000256" key="4">
    <source>
        <dbReference type="ARBA" id="ARBA00004741"/>
    </source>
</evidence>
<dbReference type="InterPro" id="IPR036263">
    <property type="entry name" value="Chorismate_II_sf"/>
</dbReference>
<dbReference type="PANTHER" id="PTHR21022:SF19">
    <property type="entry name" value="PREPHENATE DEHYDRATASE-RELATED"/>
    <property type="match status" value="1"/>
</dbReference>
<evidence type="ECO:0000256" key="5">
    <source>
        <dbReference type="ARBA" id="ARBA00004817"/>
    </source>
</evidence>
<dbReference type="SMART" id="SM00830">
    <property type="entry name" value="CM_2"/>
    <property type="match status" value="1"/>
</dbReference>
<feature type="domain" description="ACT" evidence="22">
    <location>
        <begin position="275"/>
        <end position="352"/>
    </location>
</feature>
<dbReference type="Pfam" id="PF00800">
    <property type="entry name" value="PDT"/>
    <property type="match status" value="1"/>
</dbReference>
<comment type="pathway">
    <text evidence="5">Metabolic intermediate biosynthesis; prephenate biosynthesis; prephenate from chorismate: step 1/1.</text>
</comment>
<evidence type="ECO:0000256" key="8">
    <source>
        <dbReference type="ARBA" id="ARBA00021872"/>
    </source>
</evidence>
<dbReference type="GO" id="GO:0004106">
    <property type="term" value="F:chorismate mutase activity"/>
    <property type="evidence" value="ECO:0007669"/>
    <property type="project" value="UniProtKB-EC"/>
</dbReference>
<dbReference type="Gene3D" id="1.20.59.10">
    <property type="entry name" value="Chorismate mutase"/>
    <property type="match status" value="1"/>
</dbReference>
<dbReference type="FunFam" id="3.30.70.260:FF:000012">
    <property type="entry name" value="Prephenate dehydratase"/>
    <property type="match status" value="1"/>
</dbReference>
<evidence type="ECO:0000256" key="3">
    <source>
        <dbReference type="ARBA" id="ARBA00004496"/>
    </source>
</evidence>
<protein>
    <recommendedName>
        <fullName evidence="7">Bifunctional chorismate mutase/prephenate dehydratase</fullName>
        <ecNumber evidence="6">4.2.1.51</ecNumber>
    </recommendedName>
    <alternativeName>
        <fullName evidence="17">Chorismate mutase-prephenate dehydratase</fullName>
    </alternativeName>
    <alternativeName>
        <fullName evidence="8">Prephenate dehydratase</fullName>
    </alternativeName>
    <alternativeName>
        <fullName evidence="16">p-protein</fullName>
    </alternativeName>
</protein>
<dbReference type="SUPFAM" id="SSF53850">
    <property type="entry name" value="Periplasmic binding protein-like II"/>
    <property type="match status" value="1"/>
</dbReference>
<dbReference type="InterPro" id="IPR036979">
    <property type="entry name" value="CM_dom_sf"/>
</dbReference>
<dbReference type="SUPFAM" id="SSF48600">
    <property type="entry name" value="Chorismate mutase II"/>
    <property type="match status" value="1"/>
</dbReference>
<dbReference type="EC" id="4.2.1.51" evidence="6"/>
<evidence type="ECO:0000256" key="12">
    <source>
        <dbReference type="ARBA" id="ARBA00023222"/>
    </source>
</evidence>
<name>A0A0W0GG22_9CHLR</name>
<evidence type="ECO:0000256" key="15">
    <source>
        <dbReference type="ARBA" id="ARBA00023268"/>
    </source>
</evidence>
<dbReference type="CDD" id="cd13631">
    <property type="entry name" value="PBP2_Ct-PDT_like"/>
    <property type="match status" value="1"/>
</dbReference>
<evidence type="ECO:0000313" key="23">
    <source>
        <dbReference type="EMBL" id="KTB47498.1"/>
    </source>
</evidence>
<dbReference type="InterPro" id="IPR045865">
    <property type="entry name" value="ACT-like_dom_sf"/>
</dbReference>
<dbReference type="InterPro" id="IPR008242">
    <property type="entry name" value="Chor_mutase/pphenate_deHydtase"/>
</dbReference>
<evidence type="ECO:0000256" key="11">
    <source>
        <dbReference type="ARBA" id="ARBA00023141"/>
    </source>
</evidence>
<keyword evidence="13 23" id="KW-0413">Isomerase</keyword>
<dbReference type="Pfam" id="PF01817">
    <property type="entry name" value="CM_2"/>
    <property type="match status" value="1"/>
</dbReference>
<dbReference type="InterPro" id="IPR002912">
    <property type="entry name" value="ACT_dom"/>
</dbReference>
<dbReference type="InterPro" id="IPR001086">
    <property type="entry name" value="Preph_deHydtase"/>
</dbReference>
<comment type="function">
    <text evidence="2">Catalyzes the Claisen rearrangement of chorismate to prephenate and the decarboxylation/dehydration of prephenate to phenylpyruvate.</text>
</comment>
<evidence type="ECO:0000256" key="14">
    <source>
        <dbReference type="ARBA" id="ARBA00023239"/>
    </source>
</evidence>
<feature type="domain" description="Chorismate mutase" evidence="20">
    <location>
        <begin position="1"/>
        <end position="88"/>
    </location>
</feature>
<dbReference type="GO" id="GO:0046417">
    <property type="term" value="P:chorismate metabolic process"/>
    <property type="evidence" value="ECO:0007669"/>
    <property type="project" value="InterPro"/>
</dbReference>
<dbReference type="Pfam" id="PF01842">
    <property type="entry name" value="ACT"/>
    <property type="match status" value="1"/>
</dbReference>
<comment type="subcellular location">
    <subcellularLocation>
        <location evidence="3">Cytoplasm</location>
    </subcellularLocation>
</comment>
<reference evidence="23 24" key="1">
    <citation type="submission" date="2015-06" db="EMBL/GenBank/DDBJ databases">
        <title>Genome sequence of the organohalide-respiring Dehalogenimonas alkenigignens type strain (IP3-3T).</title>
        <authorList>
            <person name="Key T.A."/>
            <person name="Richmond D.P."/>
            <person name="Bowman K.S."/>
            <person name="Cho Y.-J."/>
            <person name="Chun J."/>
            <person name="da Costa M.S."/>
            <person name="Rainey F.A."/>
            <person name="Moe W.M."/>
        </authorList>
    </citation>
    <scope>NUCLEOTIDE SEQUENCE [LARGE SCALE GENOMIC DNA]</scope>
    <source>
        <strain evidence="23 24">IP3-3</strain>
    </source>
</reference>
<feature type="site" description="Essential for prephenate dehydratase activity" evidence="19">
    <location>
        <position position="256"/>
    </location>
</feature>
<feature type="domain" description="Prephenate dehydratase" evidence="21">
    <location>
        <begin position="87"/>
        <end position="263"/>
    </location>
</feature>
<dbReference type="PROSITE" id="PS51171">
    <property type="entry name" value="PREPHENATE_DEHYDR_3"/>
    <property type="match status" value="1"/>
</dbReference>
<evidence type="ECO:0000256" key="19">
    <source>
        <dbReference type="PIRSR" id="PIRSR001500-2"/>
    </source>
</evidence>
<dbReference type="PROSITE" id="PS51671">
    <property type="entry name" value="ACT"/>
    <property type="match status" value="1"/>
</dbReference>
<dbReference type="Gene3D" id="3.40.190.10">
    <property type="entry name" value="Periplasmic binding protein-like II"/>
    <property type="match status" value="2"/>
</dbReference>
<dbReference type="PATRIC" id="fig|1217799.6.peg.356"/>
<dbReference type="InterPro" id="IPR018528">
    <property type="entry name" value="Preph_deHydtase_CS"/>
</dbReference>
<dbReference type="CDD" id="cd04905">
    <property type="entry name" value="ACT_CM-PDT"/>
    <property type="match status" value="1"/>
</dbReference>
<keyword evidence="15" id="KW-0511">Multifunctional enzyme</keyword>
<dbReference type="AlphaFoldDB" id="A0A0W0GG22"/>
<dbReference type="GO" id="GO:0005737">
    <property type="term" value="C:cytoplasm"/>
    <property type="evidence" value="ECO:0007669"/>
    <property type="project" value="UniProtKB-SubCell"/>
</dbReference>
<dbReference type="Proteomes" id="UP000053947">
    <property type="component" value="Unassembled WGS sequence"/>
</dbReference>
<dbReference type="NCBIfam" id="NF008865">
    <property type="entry name" value="PRK11898.1"/>
    <property type="match status" value="1"/>
</dbReference>
<comment type="catalytic activity">
    <reaction evidence="18">
        <text>prephenate + H(+) = 3-phenylpyruvate + CO2 + H2O</text>
        <dbReference type="Rhea" id="RHEA:21648"/>
        <dbReference type="ChEBI" id="CHEBI:15377"/>
        <dbReference type="ChEBI" id="CHEBI:15378"/>
        <dbReference type="ChEBI" id="CHEBI:16526"/>
        <dbReference type="ChEBI" id="CHEBI:18005"/>
        <dbReference type="ChEBI" id="CHEBI:29934"/>
        <dbReference type="EC" id="4.2.1.51"/>
    </reaction>
</comment>
<comment type="pathway">
    <text evidence="4">Amino-acid biosynthesis; L-phenylalanine biosynthesis; phenylpyruvate from prephenate: step 1/1.</text>
</comment>
<comment type="catalytic activity">
    <reaction evidence="1">
        <text>chorismate = prephenate</text>
        <dbReference type="Rhea" id="RHEA:13897"/>
        <dbReference type="ChEBI" id="CHEBI:29748"/>
        <dbReference type="ChEBI" id="CHEBI:29934"/>
        <dbReference type="EC" id="5.4.99.5"/>
    </reaction>
</comment>
<evidence type="ECO:0000256" key="16">
    <source>
        <dbReference type="ARBA" id="ARBA00031175"/>
    </source>
</evidence>
<organism evidence="23 24">
    <name type="scientific">Dehalogenimonas alkenigignens</name>
    <dbReference type="NCBI Taxonomy" id="1217799"/>
    <lineage>
        <taxon>Bacteria</taxon>
        <taxon>Bacillati</taxon>
        <taxon>Chloroflexota</taxon>
        <taxon>Dehalococcoidia</taxon>
        <taxon>Dehalococcoidales</taxon>
        <taxon>Dehalococcoidaceae</taxon>
        <taxon>Dehalogenimonas</taxon>
    </lineage>
</organism>